<comment type="caution">
    <text evidence="3">The sequence shown here is derived from an EMBL/GenBank/DDBJ whole genome shotgun (WGS) entry which is preliminary data.</text>
</comment>
<dbReference type="PANTHER" id="PTHR13420:SF7">
    <property type="entry name" value="UPF0235 PROTEIN C15ORF40"/>
    <property type="match status" value="1"/>
</dbReference>
<protein>
    <recommendedName>
        <fullName evidence="2">UPF0235 protein PQU94_07055</fullName>
    </recommendedName>
</protein>
<evidence type="ECO:0000256" key="1">
    <source>
        <dbReference type="ARBA" id="ARBA00010364"/>
    </source>
</evidence>
<dbReference type="EMBL" id="JAQQKW010000003">
    <property type="protein sequence ID" value="MDC7694040.1"/>
    <property type="molecule type" value="Genomic_DNA"/>
</dbReference>
<dbReference type="InterPro" id="IPR003746">
    <property type="entry name" value="DUF167"/>
</dbReference>
<proteinExistence type="inferred from homology"/>
<gene>
    <name evidence="3" type="ORF">PQU94_07055</name>
</gene>
<dbReference type="SMART" id="SM01152">
    <property type="entry name" value="DUF167"/>
    <property type="match status" value="1"/>
</dbReference>
<evidence type="ECO:0000256" key="2">
    <source>
        <dbReference type="HAMAP-Rule" id="MF_00634"/>
    </source>
</evidence>
<dbReference type="NCBIfam" id="TIGR00251">
    <property type="entry name" value="DUF167 family protein"/>
    <property type="match status" value="1"/>
</dbReference>
<dbReference type="InterPro" id="IPR036591">
    <property type="entry name" value="YggU-like_sf"/>
</dbReference>
<sequence length="90" mass="9892">MARLVVRLTPKAAADRVDGWEADEQGRPYLKVRVTAPPIEGRANDALIAFLAKRLKLPKSRLSLLAGDTSRLKQIEVEGLDEAALREALT</sequence>
<dbReference type="HAMAP" id="MF_00634">
    <property type="entry name" value="UPF0235"/>
    <property type="match status" value="1"/>
</dbReference>
<evidence type="ECO:0000313" key="4">
    <source>
        <dbReference type="Proteomes" id="UP001216595"/>
    </source>
</evidence>
<organism evidence="3 4">
    <name type="scientific">Asticcacaulis currens</name>
    <dbReference type="NCBI Taxonomy" id="2984210"/>
    <lineage>
        <taxon>Bacteria</taxon>
        <taxon>Pseudomonadati</taxon>
        <taxon>Pseudomonadota</taxon>
        <taxon>Alphaproteobacteria</taxon>
        <taxon>Caulobacterales</taxon>
        <taxon>Caulobacteraceae</taxon>
        <taxon>Asticcacaulis</taxon>
    </lineage>
</organism>
<dbReference type="Pfam" id="PF02594">
    <property type="entry name" value="DUF167"/>
    <property type="match status" value="1"/>
</dbReference>
<dbReference type="Proteomes" id="UP001216595">
    <property type="component" value="Unassembled WGS sequence"/>
</dbReference>
<evidence type="ECO:0000313" key="3">
    <source>
        <dbReference type="EMBL" id="MDC7694040.1"/>
    </source>
</evidence>
<accession>A0ABT5ICX2</accession>
<comment type="similarity">
    <text evidence="1 2">Belongs to the UPF0235 family.</text>
</comment>
<dbReference type="RefSeq" id="WP_272740758.1">
    <property type="nucleotide sequence ID" value="NZ_JAQQKW010000003.1"/>
</dbReference>
<dbReference type="PANTHER" id="PTHR13420">
    <property type="entry name" value="UPF0235 PROTEIN C15ORF40"/>
    <property type="match status" value="1"/>
</dbReference>
<dbReference type="SUPFAM" id="SSF69786">
    <property type="entry name" value="YggU-like"/>
    <property type="match status" value="1"/>
</dbReference>
<name>A0ABT5ICX2_9CAUL</name>
<dbReference type="Gene3D" id="3.30.1200.10">
    <property type="entry name" value="YggU-like"/>
    <property type="match status" value="1"/>
</dbReference>
<keyword evidence="4" id="KW-1185">Reference proteome</keyword>
<reference evidence="3 4" key="1">
    <citation type="submission" date="2023-01" db="EMBL/GenBank/DDBJ databases">
        <title>Novel species of the genus Asticcacaulis isolated from rivers.</title>
        <authorList>
            <person name="Lu H."/>
        </authorList>
    </citation>
    <scope>NUCLEOTIDE SEQUENCE [LARGE SCALE GENOMIC DNA]</scope>
    <source>
        <strain evidence="3 4">DXS10W</strain>
    </source>
</reference>